<evidence type="ECO:0000313" key="3">
    <source>
        <dbReference type="EMBL" id="ROS06108.1"/>
    </source>
</evidence>
<sequence>MQAQDIEALLEQQLANTNATVNVMGSHIDITIVGDVFAGVSRVKKQQMVYAAIAELIASGEVHAVDFIKAYTRAEWDQLA</sequence>
<dbReference type="PANTHER" id="PTHR46229:SF4">
    <property type="entry name" value="ACID STRESS PROTEIN IBAG"/>
    <property type="match status" value="1"/>
</dbReference>
<comment type="caution">
    <text evidence="3">The sequence shown here is derived from an EMBL/GenBank/DDBJ whole genome shotgun (WGS) entry which is preliminary data.</text>
</comment>
<evidence type="ECO:0000256" key="2">
    <source>
        <dbReference type="RuleBase" id="RU003860"/>
    </source>
</evidence>
<proteinExistence type="inferred from homology"/>
<name>A0A3N2E1W3_9GAMM</name>
<comment type="similarity">
    <text evidence="1 2">Belongs to the BolA/IbaG family.</text>
</comment>
<dbReference type="OrthoDB" id="9812890at2"/>
<dbReference type="InterPro" id="IPR050961">
    <property type="entry name" value="BolA/IbaG_stress_morph_reg"/>
</dbReference>
<organism evidence="3 4">
    <name type="scientific">Sinobacterium caligoides</name>
    <dbReference type="NCBI Taxonomy" id="933926"/>
    <lineage>
        <taxon>Bacteria</taxon>
        <taxon>Pseudomonadati</taxon>
        <taxon>Pseudomonadota</taxon>
        <taxon>Gammaproteobacteria</taxon>
        <taxon>Cellvibrionales</taxon>
        <taxon>Spongiibacteraceae</taxon>
        <taxon>Sinobacterium</taxon>
    </lineage>
</organism>
<dbReference type="Gene3D" id="3.30.300.90">
    <property type="entry name" value="BolA-like"/>
    <property type="match status" value="1"/>
</dbReference>
<keyword evidence="4" id="KW-1185">Reference proteome</keyword>
<dbReference type="Proteomes" id="UP000275394">
    <property type="component" value="Unassembled WGS sequence"/>
</dbReference>
<dbReference type="InterPro" id="IPR002634">
    <property type="entry name" value="BolA"/>
</dbReference>
<evidence type="ECO:0000256" key="1">
    <source>
        <dbReference type="ARBA" id="ARBA00005578"/>
    </source>
</evidence>
<dbReference type="SUPFAM" id="SSF82657">
    <property type="entry name" value="BolA-like"/>
    <property type="match status" value="1"/>
</dbReference>
<reference evidence="3 4" key="1">
    <citation type="submission" date="2018-11" db="EMBL/GenBank/DDBJ databases">
        <title>Genomic Encyclopedia of Type Strains, Phase IV (KMG-IV): sequencing the most valuable type-strain genomes for metagenomic binning, comparative biology and taxonomic classification.</title>
        <authorList>
            <person name="Goeker M."/>
        </authorList>
    </citation>
    <scope>NUCLEOTIDE SEQUENCE [LARGE SCALE GENOMIC DNA]</scope>
    <source>
        <strain evidence="3 4">DSM 100316</strain>
    </source>
</reference>
<dbReference type="PANTHER" id="PTHR46229">
    <property type="entry name" value="BOLA TRANSCRIPTION REGULATOR"/>
    <property type="match status" value="1"/>
</dbReference>
<dbReference type="PIRSF" id="PIRSF003113">
    <property type="entry name" value="BolA"/>
    <property type="match status" value="1"/>
</dbReference>
<accession>A0A3N2E1W3</accession>
<dbReference type="EMBL" id="RKHR01000001">
    <property type="protein sequence ID" value="ROS06108.1"/>
    <property type="molecule type" value="Genomic_DNA"/>
</dbReference>
<dbReference type="RefSeq" id="WP_123710503.1">
    <property type="nucleotide sequence ID" value="NZ_RKHR01000001.1"/>
</dbReference>
<dbReference type="AlphaFoldDB" id="A0A3N2E1W3"/>
<gene>
    <name evidence="3" type="ORF">EDC56_0015</name>
</gene>
<protein>
    <submittedName>
        <fullName evidence="3">Acid stress-induced BolA-like protein IbaG/YrbA</fullName>
    </submittedName>
</protein>
<evidence type="ECO:0000313" key="4">
    <source>
        <dbReference type="Proteomes" id="UP000275394"/>
    </source>
</evidence>
<dbReference type="Pfam" id="PF01722">
    <property type="entry name" value="BolA"/>
    <property type="match status" value="1"/>
</dbReference>
<dbReference type="InterPro" id="IPR036065">
    <property type="entry name" value="BolA-like_sf"/>
</dbReference>